<evidence type="ECO:0000256" key="10">
    <source>
        <dbReference type="ARBA" id="ARBA00023146"/>
    </source>
</evidence>
<evidence type="ECO:0000313" key="14">
    <source>
        <dbReference type="EMBL" id="MBO2025927.1"/>
    </source>
</evidence>
<dbReference type="InterPro" id="IPR015944">
    <property type="entry name" value="Gly-tRNA-synth_bsu"/>
</dbReference>
<protein>
    <recommendedName>
        <fullName evidence="4">Glycine--tRNA ligase alpha subunit</fullName>
        <ecNumber evidence="3">6.1.1.14</ecNumber>
    </recommendedName>
    <alternativeName>
        <fullName evidence="5">Glycine--tRNA ligase beta subunit</fullName>
    </alternativeName>
    <alternativeName>
        <fullName evidence="12">Glycyl-tRNA synthetase alpha subunit</fullName>
    </alternativeName>
    <alternativeName>
        <fullName evidence="11">Glycyl-tRNA synthetase beta subunit</fullName>
    </alternativeName>
</protein>
<organism evidence="14 15">
    <name type="scientific">Klebsiella pneumoniae</name>
    <dbReference type="NCBI Taxonomy" id="573"/>
    <lineage>
        <taxon>Bacteria</taxon>
        <taxon>Pseudomonadati</taxon>
        <taxon>Pseudomonadota</taxon>
        <taxon>Gammaproteobacteria</taxon>
        <taxon>Enterobacterales</taxon>
        <taxon>Enterobacteriaceae</taxon>
        <taxon>Klebsiella/Raoultella group</taxon>
        <taxon>Klebsiella</taxon>
        <taxon>Klebsiella pneumoniae complex</taxon>
    </lineage>
</organism>
<gene>
    <name evidence="14" type="primary">glyS</name>
    <name evidence="14" type="ORF">J4733_24500</name>
</gene>
<comment type="subunit">
    <text evidence="2">Tetramer of two alpha and two beta subunits.</text>
</comment>
<dbReference type="AlphaFoldDB" id="A0A939NU47"/>
<evidence type="ECO:0000256" key="9">
    <source>
        <dbReference type="ARBA" id="ARBA00022917"/>
    </source>
</evidence>
<dbReference type="EC" id="6.1.1.14" evidence="3"/>
<dbReference type="PANTHER" id="PTHR30075:SF2">
    <property type="entry name" value="GLYCINE--TRNA LIGASE, CHLOROPLASTIC_MITOCHONDRIAL 2"/>
    <property type="match status" value="1"/>
</dbReference>
<sequence>MTLVWSDGPLGKTTYGDVFHQNEVEQSTYNFEYADVDFLFTCFEQYEKEAQQLLALETPLPLPAYERILKAAHSFNLLDARKAISVTERQRYILRIRTLTKAVAEAYYASVKRSASRCATRINKRRPCLRILFWWKSALKSCHQSAAQPGGIFAANVTAELDNAGLAHGKVEWFAAPRRLALKVANGGGASRSRSGKRGPAIARAFDAEGKPSKAAEGWARGCGITVDQAERLTTDKGEWLLYRAHVKGESTEALLPNMIASSLAKLPIPKLMRWGASDVHFVRPVHTVTLLLGDKVIPATILGIPSDRVIRGHRFMGEPEFTIDHADQYPQILLERGKVIADYEQRKAKIKADAQEAARKIGGQADLSESLLEEVTSLVEWPVVLTAKFEENSSRCRLKRWFTP</sequence>
<accession>A0A939NU47</accession>
<dbReference type="PANTHER" id="PTHR30075">
    <property type="entry name" value="GLYCYL-TRNA SYNTHETASE"/>
    <property type="match status" value="1"/>
</dbReference>
<evidence type="ECO:0000313" key="15">
    <source>
        <dbReference type="Proteomes" id="UP000664267"/>
    </source>
</evidence>
<evidence type="ECO:0000256" key="8">
    <source>
        <dbReference type="ARBA" id="ARBA00022840"/>
    </source>
</evidence>
<dbReference type="GO" id="GO:0005829">
    <property type="term" value="C:cytosol"/>
    <property type="evidence" value="ECO:0007669"/>
    <property type="project" value="TreeGrafter"/>
</dbReference>
<reference evidence="14" key="1">
    <citation type="submission" date="2021-03" db="EMBL/GenBank/DDBJ databases">
        <title>Molecular epidemiology and mechanisms of colistin and carbapenem resistance in Enterobacteriaceae from clinical isolates, the environment and porcine samples in Pretoria, South Africa.</title>
        <authorList>
            <person name="Bogoshi D."/>
            <person name="Mbelle N.M."/>
            <person name="Naidoo V."/>
            <person name="Osei Sekyere J."/>
        </authorList>
    </citation>
    <scope>NUCLEOTIDE SEQUENCE</scope>
    <source>
        <strain evidence="14">C029</strain>
    </source>
</reference>
<dbReference type="PROSITE" id="PS50861">
    <property type="entry name" value="AA_TRNA_LIGASE_II_GLYAB"/>
    <property type="match status" value="1"/>
</dbReference>
<dbReference type="GO" id="GO:0004820">
    <property type="term" value="F:glycine-tRNA ligase activity"/>
    <property type="evidence" value="ECO:0007669"/>
    <property type="project" value="UniProtKB-EC"/>
</dbReference>
<evidence type="ECO:0000256" key="2">
    <source>
        <dbReference type="ARBA" id="ARBA00011209"/>
    </source>
</evidence>
<name>A0A939NU47_KLEPN</name>
<evidence type="ECO:0000256" key="3">
    <source>
        <dbReference type="ARBA" id="ARBA00012829"/>
    </source>
</evidence>
<evidence type="ECO:0000256" key="4">
    <source>
        <dbReference type="ARBA" id="ARBA00018257"/>
    </source>
</evidence>
<proteinExistence type="inferred from homology"/>
<keyword evidence="9" id="KW-0648">Protein biosynthesis</keyword>
<dbReference type="SUPFAM" id="SSF55681">
    <property type="entry name" value="Class II aaRS and biotin synthetases"/>
    <property type="match status" value="1"/>
</dbReference>
<evidence type="ECO:0000256" key="11">
    <source>
        <dbReference type="ARBA" id="ARBA00031650"/>
    </source>
</evidence>
<evidence type="ECO:0000256" key="12">
    <source>
        <dbReference type="ARBA" id="ARBA00031660"/>
    </source>
</evidence>
<evidence type="ECO:0000256" key="7">
    <source>
        <dbReference type="ARBA" id="ARBA00022741"/>
    </source>
</evidence>
<dbReference type="InterPro" id="IPR002310">
    <property type="entry name" value="Gly-tRNA_ligase_asu"/>
</dbReference>
<dbReference type="InterPro" id="IPR006194">
    <property type="entry name" value="Gly-tRNA-synth_heterodimer"/>
</dbReference>
<evidence type="ECO:0000256" key="5">
    <source>
        <dbReference type="ARBA" id="ARBA00022032"/>
    </source>
</evidence>
<dbReference type="GO" id="GO:0005524">
    <property type="term" value="F:ATP binding"/>
    <property type="evidence" value="ECO:0007669"/>
    <property type="project" value="UniProtKB-KW"/>
</dbReference>
<evidence type="ECO:0000256" key="6">
    <source>
        <dbReference type="ARBA" id="ARBA00022598"/>
    </source>
</evidence>
<dbReference type="Gene3D" id="1.20.58.180">
    <property type="entry name" value="Class II aaRS and biotin synthetases, domain 2"/>
    <property type="match status" value="1"/>
</dbReference>
<comment type="catalytic activity">
    <reaction evidence="13">
        <text>tRNA(Gly) + glycine + ATP = glycyl-tRNA(Gly) + AMP + diphosphate</text>
        <dbReference type="Rhea" id="RHEA:16013"/>
        <dbReference type="Rhea" id="RHEA-COMP:9664"/>
        <dbReference type="Rhea" id="RHEA-COMP:9683"/>
        <dbReference type="ChEBI" id="CHEBI:30616"/>
        <dbReference type="ChEBI" id="CHEBI:33019"/>
        <dbReference type="ChEBI" id="CHEBI:57305"/>
        <dbReference type="ChEBI" id="CHEBI:78442"/>
        <dbReference type="ChEBI" id="CHEBI:78522"/>
        <dbReference type="ChEBI" id="CHEBI:456215"/>
        <dbReference type="EC" id="6.1.1.14"/>
    </reaction>
</comment>
<dbReference type="Proteomes" id="UP000664267">
    <property type="component" value="Unassembled WGS sequence"/>
</dbReference>
<comment type="similarity">
    <text evidence="1">Belongs to the class-II aminoacyl-tRNA synthetase family.</text>
</comment>
<dbReference type="GO" id="GO:0006426">
    <property type="term" value="P:glycyl-tRNA aminoacylation"/>
    <property type="evidence" value="ECO:0007669"/>
    <property type="project" value="InterPro"/>
</dbReference>
<evidence type="ECO:0000256" key="13">
    <source>
        <dbReference type="ARBA" id="ARBA00047937"/>
    </source>
</evidence>
<evidence type="ECO:0000256" key="1">
    <source>
        <dbReference type="ARBA" id="ARBA00008226"/>
    </source>
</evidence>
<dbReference type="EMBL" id="JAGETN010000055">
    <property type="protein sequence ID" value="MBO2025927.1"/>
    <property type="molecule type" value="Genomic_DNA"/>
</dbReference>
<dbReference type="PRINTS" id="PR01045">
    <property type="entry name" value="TRNASYNTHGB"/>
</dbReference>
<comment type="caution">
    <text evidence="14">The sequence shown here is derived from an EMBL/GenBank/DDBJ whole genome shotgun (WGS) entry which is preliminary data.</text>
</comment>
<dbReference type="Gene3D" id="3.30.930.10">
    <property type="entry name" value="Bira Bifunctional Protein, Domain 2"/>
    <property type="match status" value="1"/>
</dbReference>
<dbReference type="Pfam" id="PF02091">
    <property type="entry name" value="tRNA-synt_2e"/>
    <property type="match status" value="1"/>
</dbReference>
<dbReference type="Pfam" id="PF02092">
    <property type="entry name" value="tRNA_synt_2f"/>
    <property type="match status" value="1"/>
</dbReference>
<keyword evidence="8" id="KW-0067">ATP-binding</keyword>
<keyword evidence="6 14" id="KW-0436">Ligase</keyword>
<keyword evidence="7" id="KW-0547">Nucleotide-binding</keyword>
<dbReference type="InterPro" id="IPR045864">
    <property type="entry name" value="aa-tRNA-synth_II/BPL/LPL"/>
</dbReference>
<keyword evidence="10" id="KW-0030">Aminoacyl-tRNA synthetase</keyword>